<protein>
    <submittedName>
        <fullName evidence="2">Uncharacterized protein</fullName>
    </submittedName>
</protein>
<feature type="transmembrane region" description="Helical" evidence="1">
    <location>
        <begin position="94"/>
        <end position="113"/>
    </location>
</feature>
<evidence type="ECO:0000313" key="3">
    <source>
        <dbReference type="Proteomes" id="UP000321595"/>
    </source>
</evidence>
<accession>A0A5B8XQN3</accession>
<evidence type="ECO:0000313" key="2">
    <source>
        <dbReference type="EMBL" id="QED27288.1"/>
    </source>
</evidence>
<organism evidence="2 3">
    <name type="scientific">Microvenator marinus</name>
    <dbReference type="NCBI Taxonomy" id="2600177"/>
    <lineage>
        <taxon>Bacteria</taxon>
        <taxon>Deltaproteobacteria</taxon>
        <taxon>Bradymonadales</taxon>
        <taxon>Microvenatoraceae</taxon>
        <taxon>Microvenator</taxon>
    </lineage>
</organism>
<reference evidence="2 3" key="1">
    <citation type="submission" date="2019-08" db="EMBL/GenBank/DDBJ databases">
        <authorList>
            <person name="Liang Q."/>
        </authorList>
    </citation>
    <scope>NUCLEOTIDE SEQUENCE [LARGE SCALE GENOMIC DNA]</scope>
    <source>
        <strain evidence="2 3">V1718</strain>
    </source>
</reference>
<gene>
    <name evidence="2" type="ORF">FRD01_08535</name>
</gene>
<dbReference type="KEGG" id="bbae:FRD01_08535"/>
<keyword evidence="3" id="KW-1185">Reference proteome</keyword>
<sequence>MQADWNGHAIKITGNWTFRWLFLAPEYELWIDDQRIDRTGGPRLSPKLEAMVEDEGEIFHIEADILSIAGWRPKCDLSVGGELLKSDKIEVENFLNPFLVIFILAATSVMLYVGPTVLRDLIN</sequence>
<keyword evidence="1" id="KW-1133">Transmembrane helix</keyword>
<dbReference type="Proteomes" id="UP000321595">
    <property type="component" value="Chromosome"/>
</dbReference>
<name>A0A5B8XQN3_9DELT</name>
<proteinExistence type="predicted"/>
<keyword evidence="1" id="KW-0472">Membrane</keyword>
<dbReference type="AlphaFoldDB" id="A0A5B8XQN3"/>
<dbReference type="OrthoDB" id="5510225at2"/>
<dbReference type="EMBL" id="CP042467">
    <property type="protein sequence ID" value="QED27288.1"/>
    <property type="molecule type" value="Genomic_DNA"/>
</dbReference>
<dbReference type="RefSeq" id="WP_146958973.1">
    <property type="nucleotide sequence ID" value="NZ_CP042467.1"/>
</dbReference>
<evidence type="ECO:0000256" key="1">
    <source>
        <dbReference type="SAM" id="Phobius"/>
    </source>
</evidence>
<keyword evidence="1" id="KW-0812">Transmembrane</keyword>